<dbReference type="AlphaFoldDB" id="A0A9E2KFQ0"/>
<reference evidence="1" key="1">
    <citation type="journal article" date="2021" name="PeerJ">
        <title>Extensive microbial diversity within the chicken gut microbiome revealed by metagenomics and culture.</title>
        <authorList>
            <person name="Gilroy R."/>
            <person name="Ravi A."/>
            <person name="Getino M."/>
            <person name="Pursley I."/>
            <person name="Horton D.L."/>
            <person name="Alikhan N.F."/>
            <person name="Baker D."/>
            <person name="Gharbi K."/>
            <person name="Hall N."/>
            <person name="Watson M."/>
            <person name="Adriaenssens E.M."/>
            <person name="Foster-Nyarko E."/>
            <person name="Jarju S."/>
            <person name="Secka A."/>
            <person name="Antonio M."/>
            <person name="Oren A."/>
            <person name="Chaudhuri R.R."/>
            <person name="La Ragione R."/>
            <person name="Hildebrand F."/>
            <person name="Pallen M.J."/>
        </authorList>
    </citation>
    <scope>NUCLEOTIDE SEQUENCE</scope>
    <source>
        <strain evidence="1">B3-3758</strain>
    </source>
</reference>
<name>A0A9E2KFQ0_9BACE</name>
<comment type="caution">
    <text evidence="1">The sequence shown here is derived from an EMBL/GenBank/DDBJ whole genome shotgun (WGS) entry which is preliminary data.</text>
</comment>
<evidence type="ECO:0000313" key="2">
    <source>
        <dbReference type="Proteomes" id="UP000824236"/>
    </source>
</evidence>
<dbReference type="InterPro" id="IPR032675">
    <property type="entry name" value="LRR_dom_sf"/>
</dbReference>
<dbReference type="Gene3D" id="3.40.390.10">
    <property type="entry name" value="Collagenase (Catalytic Domain)"/>
    <property type="match status" value="1"/>
</dbReference>
<dbReference type="Gene3D" id="3.80.10.10">
    <property type="entry name" value="Ribonuclease Inhibitor"/>
    <property type="match status" value="1"/>
</dbReference>
<protein>
    <submittedName>
        <fullName evidence="1">Uncharacterized protein</fullName>
    </submittedName>
</protein>
<sequence length="655" mass="75308">MKVGHMYTMDMESDKIQLEEQQERNALIDFYNSTNGPQWLNQENWCSDALLEDWYGISGISNVVTLELIGNNLKGQLPSSIAPLLDHASLIDLRQNDLYGRIPQEIKTHPQWSTLGWTMIMGQYPFGFNCNLPFTNESPRSGFDFSDGNSNLYLQDKKVTLLDGSKTQLMPLIKQNKITQIIVHSRGPYDSPYNISEARVNLHLDYQNKGLGTIVEIGSYWSEPINDEWKTFAQSLPVENFIFIDEAGSEYQNNNSIIPIPQSSWLSHNQGDVFLVSSEGELIDYFKYIGGKQELEDWYCHKIDSVLRVYCGEPEEHPIYSRDLYTSTDYSRDGEVITLQEASVGNGIDLVFLGEAFVDKDMGDGGLYEQRMREGMEQFFAYEPYRSLRNRFNVYAVKVVSPNAEFVLGAEHRINESDAVCFEYAQKIPGFSQPPMVSVIYNPILPWRSYTVMYSDGAFVAYIMNENNEVLNHESGGHGFANLSDEYIEAGNENLTLPEIEKEIMDYEWENFGWGANVDWRNDPSTVRWSHFLQDSRYDNEGLGLYEGARYYGYGAYRPTENSMMRYNDSPFNAPSREQIYKTVMQMSEGSSWTYDYEDFVEFDAVSRNAATTRSLRQAPSAAQVEKWKKSHRPPVRMKGTWRDARKESIAVPYR</sequence>
<dbReference type="Proteomes" id="UP000824236">
    <property type="component" value="Unassembled WGS sequence"/>
</dbReference>
<accession>A0A9E2KFQ0</accession>
<reference evidence="1" key="2">
    <citation type="submission" date="2021-04" db="EMBL/GenBank/DDBJ databases">
        <authorList>
            <person name="Gilroy R."/>
        </authorList>
    </citation>
    <scope>NUCLEOTIDE SEQUENCE</scope>
    <source>
        <strain evidence="1">B3-3758</strain>
    </source>
</reference>
<organism evidence="1 2">
    <name type="scientific">Candidatus Bacteroides intestinipullorum</name>
    <dbReference type="NCBI Taxonomy" id="2838471"/>
    <lineage>
        <taxon>Bacteria</taxon>
        <taxon>Pseudomonadati</taxon>
        <taxon>Bacteroidota</taxon>
        <taxon>Bacteroidia</taxon>
        <taxon>Bacteroidales</taxon>
        <taxon>Bacteroidaceae</taxon>
        <taxon>Bacteroides</taxon>
    </lineage>
</organism>
<dbReference type="GO" id="GO:0008237">
    <property type="term" value="F:metallopeptidase activity"/>
    <property type="evidence" value="ECO:0007669"/>
    <property type="project" value="InterPro"/>
</dbReference>
<evidence type="ECO:0000313" key="1">
    <source>
        <dbReference type="EMBL" id="MBU3814267.1"/>
    </source>
</evidence>
<proteinExistence type="predicted"/>
<dbReference type="EMBL" id="JAHLFO010000100">
    <property type="protein sequence ID" value="MBU3814267.1"/>
    <property type="molecule type" value="Genomic_DNA"/>
</dbReference>
<dbReference type="InterPro" id="IPR024079">
    <property type="entry name" value="MetalloPept_cat_dom_sf"/>
</dbReference>
<gene>
    <name evidence="1" type="ORF">H9791_07120</name>
</gene>